<reference evidence="1 2" key="1">
    <citation type="submission" date="2023-04" db="EMBL/GenBank/DDBJ databases">
        <title>Marinobulbifer ophiurae gen. nov., sp. Nov., isolate from tissue of brittle star Ophioplocus japonicus.</title>
        <authorList>
            <person name="Kawano K."/>
            <person name="Sawayama S."/>
            <person name="Nakagawa S."/>
        </authorList>
    </citation>
    <scope>NUCLEOTIDE SEQUENCE [LARGE SCALE GENOMIC DNA]</scope>
    <source>
        <strain evidence="1 2">NKW57</strain>
    </source>
</reference>
<sequence length="72" mass="7551">MVLSSCGGGGGDIHVLDVLVNDKDPDRENLSITEASPINSLIPIENEHTISYTLKNDLAALTLSTTPSAMAI</sequence>
<evidence type="ECO:0000313" key="2">
    <source>
        <dbReference type="Proteomes" id="UP001224392"/>
    </source>
</evidence>
<keyword evidence="2" id="KW-1185">Reference proteome</keyword>
<organism evidence="1 2">
    <name type="scientific">Biformimicrobium ophioploci</name>
    <dbReference type="NCBI Taxonomy" id="3036711"/>
    <lineage>
        <taxon>Bacteria</taxon>
        <taxon>Pseudomonadati</taxon>
        <taxon>Pseudomonadota</taxon>
        <taxon>Gammaproteobacteria</taxon>
        <taxon>Cellvibrionales</taxon>
        <taxon>Microbulbiferaceae</taxon>
        <taxon>Biformimicrobium</taxon>
    </lineage>
</organism>
<accession>A0ABQ6M066</accession>
<name>A0ABQ6M066_9GAMM</name>
<comment type="caution">
    <text evidence="1">The sequence shown here is derived from an EMBL/GenBank/DDBJ whole genome shotgun (WGS) entry which is preliminary data.</text>
</comment>
<dbReference type="Proteomes" id="UP001224392">
    <property type="component" value="Unassembled WGS sequence"/>
</dbReference>
<dbReference type="EMBL" id="BSYJ01000004">
    <property type="protein sequence ID" value="GMG87735.1"/>
    <property type="molecule type" value="Genomic_DNA"/>
</dbReference>
<gene>
    <name evidence="1" type="ORF">MNKW57_20560</name>
</gene>
<proteinExistence type="predicted"/>
<protein>
    <submittedName>
        <fullName evidence="1">Uncharacterized protein</fullName>
    </submittedName>
</protein>
<evidence type="ECO:0000313" key="1">
    <source>
        <dbReference type="EMBL" id="GMG87735.1"/>
    </source>
</evidence>